<keyword evidence="5" id="KW-1185">Reference proteome</keyword>
<dbReference type="PANTHER" id="PTHR24321">
    <property type="entry name" value="DEHYDROGENASES, SHORT CHAIN"/>
    <property type="match status" value="1"/>
</dbReference>
<name>A0A8H3ZV64_9PEZI</name>
<protein>
    <recommendedName>
        <fullName evidence="6">Short-chain dehydrogenase</fullName>
    </recommendedName>
</protein>
<evidence type="ECO:0008006" key="6">
    <source>
        <dbReference type="Google" id="ProtNLM"/>
    </source>
</evidence>
<evidence type="ECO:0000313" key="4">
    <source>
        <dbReference type="EMBL" id="KAF0324850.1"/>
    </source>
</evidence>
<comment type="similarity">
    <text evidence="1">Belongs to the short-chain dehydrogenases/reductases (SDR) family.</text>
</comment>
<dbReference type="FunFam" id="3.40.50.720:FF:000084">
    <property type="entry name" value="Short-chain dehydrogenase reductase"/>
    <property type="match status" value="1"/>
</dbReference>
<sequence>MEENVPKEAAATHFPSQRLLGKVVLVTGAGGSIGLETSARLLQEGANLGLVDISSDALERAVSQLKVNIPGETIENRILTVTADVTSEKAVEHYTTKIASHFQRLDCAFLNAGVSYTSTSIFDTTEETYDRIMQVNVKSAFLGIKHTAKAMKDLGTGGSINLTSSIAGLRGTPGLIVYSSSKFALRGLALTAASELGPLGIRVNTIHPSGINTPMFKASWSPEKMKELRKGMPLGRFAEADDISGVVAFLASDDSKFMTGGFLKIDGGCVSF</sequence>
<evidence type="ECO:0000256" key="1">
    <source>
        <dbReference type="ARBA" id="ARBA00006484"/>
    </source>
</evidence>
<dbReference type="InterPro" id="IPR002347">
    <property type="entry name" value="SDR_fam"/>
</dbReference>
<dbReference type="Gene3D" id="3.40.50.720">
    <property type="entry name" value="NAD(P)-binding Rossmann-like Domain"/>
    <property type="match status" value="1"/>
</dbReference>
<dbReference type="Pfam" id="PF13561">
    <property type="entry name" value="adh_short_C2"/>
    <property type="match status" value="1"/>
</dbReference>
<evidence type="ECO:0000313" key="5">
    <source>
        <dbReference type="Proteomes" id="UP000434172"/>
    </source>
</evidence>
<dbReference type="PROSITE" id="PS00061">
    <property type="entry name" value="ADH_SHORT"/>
    <property type="match status" value="1"/>
</dbReference>
<dbReference type="SUPFAM" id="SSF51735">
    <property type="entry name" value="NAD(P)-binding Rossmann-fold domains"/>
    <property type="match status" value="1"/>
</dbReference>
<dbReference type="GO" id="GO:0016491">
    <property type="term" value="F:oxidoreductase activity"/>
    <property type="evidence" value="ECO:0007669"/>
    <property type="project" value="UniProtKB-KW"/>
</dbReference>
<dbReference type="InterPro" id="IPR036291">
    <property type="entry name" value="NAD(P)-bd_dom_sf"/>
</dbReference>
<dbReference type="InterPro" id="IPR020904">
    <property type="entry name" value="Sc_DH/Rdtase_CS"/>
</dbReference>
<keyword evidence="2" id="KW-0521">NADP</keyword>
<gene>
    <name evidence="4" type="ORF">GQ607_008021</name>
</gene>
<dbReference type="Proteomes" id="UP000434172">
    <property type="component" value="Unassembled WGS sequence"/>
</dbReference>
<keyword evidence="3" id="KW-0560">Oxidoreductase</keyword>
<dbReference type="PRINTS" id="PR00081">
    <property type="entry name" value="GDHRDH"/>
</dbReference>
<proteinExistence type="inferred from homology"/>
<dbReference type="EMBL" id="WOWK01000041">
    <property type="protein sequence ID" value="KAF0324850.1"/>
    <property type="molecule type" value="Genomic_DNA"/>
</dbReference>
<dbReference type="PANTHER" id="PTHR24321:SF8">
    <property type="entry name" value="ESTRADIOL 17-BETA-DEHYDROGENASE 8-RELATED"/>
    <property type="match status" value="1"/>
</dbReference>
<accession>A0A8H3ZV64</accession>
<dbReference type="AlphaFoldDB" id="A0A8H3ZV64"/>
<evidence type="ECO:0000256" key="3">
    <source>
        <dbReference type="ARBA" id="ARBA00023002"/>
    </source>
</evidence>
<dbReference type="CDD" id="cd05233">
    <property type="entry name" value="SDR_c"/>
    <property type="match status" value="1"/>
</dbReference>
<evidence type="ECO:0000256" key="2">
    <source>
        <dbReference type="ARBA" id="ARBA00022857"/>
    </source>
</evidence>
<organism evidence="4 5">
    <name type="scientific">Colletotrichum asianum</name>
    <dbReference type="NCBI Taxonomy" id="702518"/>
    <lineage>
        <taxon>Eukaryota</taxon>
        <taxon>Fungi</taxon>
        <taxon>Dikarya</taxon>
        <taxon>Ascomycota</taxon>
        <taxon>Pezizomycotina</taxon>
        <taxon>Sordariomycetes</taxon>
        <taxon>Hypocreomycetidae</taxon>
        <taxon>Glomerellales</taxon>
        <taxon>Glomerellaceae</taxon>
        <taxon>Colletotrichum</taxon>
        <taxon>Colletotrichum gloeosporioides species complex</taxon>
    </lineage>
</organism>
<dbReference type="OrthoDB" id="47007at2759"/>
<comment type="caution">
    <text evidence="4">The sequence shown here is derived from an EMBL/GenBank/DDBJ whole genome shotgun (WGS) entry which is preliminary data.</text>
</comment>
<reference evidence="4 5" key="1">
    <citation type="submission" date="2019-12" db="EMBL/GenBank/DDBJ databases">
        <title>A genome sequence resource for the geographically widespread anthracnose pathogen Colletotrichum asianum.</title>
        <authorList>
            <person name="Meng Y."/>
        </authorList>
    </citation>
    <scope>NUCLEOTIDE SEQUENCE [LARGE SCALE GENOMIC DNA]</scope>
    <source>
        <strain evidence="4 5">ICMP 18580</strain>
    </source>
</reference>